<dbReference type="InterPro" id="IPR020846">
    <property type="entry name" value="MFS_dom"/>
</dbReference>
<feature type="transmembrane region" description="Helical" evidence="6">
    <location>
        <begin position="48"/>
        <end position="66"/>
    </location>
</feature>
<comment type="subcellular location">
    <subcellularLocation>
        <location evidence="1">Cell membrane</location>
        <topology evidence="1">Multi-pass membrane protein</topology>
    </subcellularLocation>
</comment>
<keyword evidence="2" id="KW-1003">Cell membrane</keyword>
<dbReference type="Gene3D" id="1.20.1250.20">
    <property type="entry name" value="MFS general substrate transporter like domains"/>
    <property type="match status" value="2"/>
</dbReference>
<gene>
    <name evidence="8" type="ORF">ACFQS1_23615</name>
</gene>
<evidence type="ECO:0000256" key="5">
    <source>
        <dbReference type="ARBA" id="ARBA00023136"/>
    </source>
</evidence>
<dbReference type="InterPro" id="IPR036259">
    <property type="entry name" value="MFS_trans_sf"/>
</dbReference>
<evidence type="ECO:0000256" key="4">
    <source>
        <dbReference type="ARBA" id="ARBA00022989"/>
    </source>
</evidence>
<dbReference type="Proteomes" id="UP001596548">
    <property type="component" value="Unassembled WGS sequence"/>
</dbReference>
<evidence type="ECO:0000256" key="1">
    <source>
        <dbReference type="ARBA" id="ARBA00004651"/>
    </source>
</evidence>
<keyword evidence="4 6" id="KW-1133">Transmembrane helix</keyword>
<dbReference type="InterPro" id="IPR050189">
    <property type="entry name" value="MFS_Efflux_Transporters"/>
</dbReference>
<dbReference type="InterPro" id="IPR011701">
    <property type="entry name" value="MFS"/>
</dbReference>
<dbReference type="PANTHER" id="PTHR43124:SF3">
    <property type="entry name" value="CHLORAMPHENICOL EFFLUX PUMP RV0191"/>
    <property type="match status" value="1"/>
</dbReference>
<evidence type="ECO:0000313" key="8">
    <source>
        <dbReference type="EMBL" id="MFC7276991.1"/>
    </source>
</evidence>
<feature type="transmembrane region" description="Helical" evidence="6">
    <location>
        <begin position="103"/>
        <end position="124"/>
    </location>
</feature>
<accession>A0ABW2HW99</accession>
<reference evidence="9" key="1">
    <citation type="journal article" date="2019" name="Int. J. Syst. Evol. Microbiol.">
        <title>The Global Catalogue of Microorganisms (GCM) 10K type strain sequencing project: providing services to taxonomists for standard genome sequencing and annotation.</title>
        <authorList>
            <consortium name="The Broad Institute Genomics Platform"/>
            <consortium name="The Broad Institute Genome Sequencing Center for Infectious Disease"/>
            <person name="Wu L."/>
            <person name="Ma J."/>
        </authorList>
    </citation>
    <scope>NUCLEOTIDE SEQUENCE [LARGE SCALE GENOMIC DNA]</scope>
    <source>
        <strain evidence="9">XZYJT-10</strain>
    </source>
</reference>
<dbReference type="PROSITE" id="PS50850">
    <property type="entry name" value="MFS"/>
    <property type="match status" value="1"/>
</dbReference>
<comment type="caution">
    <text evidence="8">The sequence shown here is derived from an EMBL/GenBank/DDBJ whole genome shotgun (WGS) entry which is preliminary data.</text>
</comment>
<keyword evidence="3 6" id="KW-0812">Transmembrane</keyword>
<feature type="transmembrane region" description="Helical" evidence="6">
    <location>
        <begin position="273"/>
        <end position="290"/>
    </location>
</feature>
<evidence type="ECO:0000256" key="3">
    <source>
        <dbReference type="ARBA" id="ARBA00022692"/>
    </source>
</evidence>
<feature type="transmembrane region" description="Helical" evidence="6">
    <location>
        <begin position="164"/>
        <end position="186"/>
    </location>
</feature>
<feature type="transmembrane region" description="Helical" evidence="6">
    <location>
        <begin position="136"/>
        <end position="158"/>
    </location>
</feature>
<feature type="transmembrane region" description="Helical" evidence="6">
    <location>
        <begin position="329"/>
        <end position="352"/>
    </location>
</feature>
<evidence type="ECO:0000313" key="9">
    <source>
        <dbReference type="Proteomes" id="UP001596548"/>
    </source>
</evidence>
<dbReference type="PANTHER" id="PTHR43124">
    <property type="entry name" value="PURINE EFFLUX PUMP PBUE"/>
    <property type="match status" value="1"/>
</dbReference>
<organism evidence="8 9">
    <name type="scientific">Paractinoplanes rhizophilus</name>
    <dbReference type="NCBI Taxonomy" id="1416877"/>
    <lineage>
        <taxon>Bacteria</taxon>
        <taxon>Bacillati</taxon>
        <taxon>Actinomycetota</taxon>
        <taxon>Actinomycetes</taxon>
        <taxon>Micromonosporales</taxon>
        <taxon>Micromonosporaceae</taxon>
        <taxon>Paractinoplanes</taxon>
    </lineage>
</organism>
<feature type="transmembrane region" description="Helical" evidence="6">
    <location>
        <begin position="241"/>
        <end position="261"/>
    </location>
</feature>
<keyword evidence="9" id="KW-1185">Reference proteome</keyword>
<feature type="transmembrane region" description="Helical" evidence="6">
    <location>
        <begin position="358"/>
        <end position="378"/>
    </location>
</feature>
<feature type="transmembrane region" description="Helical" evidence="6">
    <location>
        <begin position="12"/>
        <end position="36"/>
    </location>
</feature>
<protein>
    <submittedName>
        <fullName evidence="8">MFS transporter</fullName>
    </submittedName>
</protein>
<evidence type="ECO:0000256" key="6">
    <source>
        <dbReference type="SAM" id="Phobius"/>
    </source>
</evidence>
<sequence>MPVLTLRRSWAALMVLAVTAFTFVSTELLPIGLLTVIADDLGRSRSQIGLLVGGYAIVVVLASLPLTALTRNVPRRRVLGATMVLFAAANLAGALAPSYEILAVARLVTALTQALFWSIAPPVVSGLFPASMRGRVVALFSTGAALGPVLGVPLGTWLGQQAGWRAAFAVMAAAGLAATVAVVALIPTYPPGDGGAARGTAPDRRAFAVLLVAVAAGITGFLVFNTYVTPFLLDVSGFSDGALAPLLFVSGVAGTAGTIIVSRTLDAHPISSLLTPLAVGSASLLGLYLLGSLQVVTVVLLAGLGISFSSFATALQNRMLQVAPGNTDIASAGLSTAFNLGIAAGSLVGGALLPRYGAQPLAGVGAALTLGALVILLAPGARRGR</sequence>
<keyword evidence="5 6" id="KW-0472">Membrane</keyword>
<dbReference type="SUPFAM" id="SSF103473">
    <property type="entry name" value="MFS general substrate transporter"/>
    <property type="match status" value="1"/>
</dbReference>
<evidence type="ECO:0000256" key="2">
    <source>
        <dbReference type="ARBA" id="ARBA00022475"/>
    </source>
</evidence>
<dbReference type="CDD" id="cd17324">
    <property type="entry name" value="MFS_NepI_like"/>
    <property type="match status" value="1"/>
</dbReference>
<dbReference type="EMBL" id="JBHTBJ010000018">
    <property type="protein sequence ID" value="MFC7276991.1"/>
    <property type="molecule type" value="Genomic_DNA"/>
</dbReference>
<feature type="domain" description="Major facilitator superfamily (MFS) profile" evidence="7">
    <location>
        <begin position="12"/>
        <end position="383"/>
    </location>
</feature>
<feature type="transmembrane region" description="Helical" evidence="6">
    <location>
        <begin position="207"/>
        <end position="229"/>
    </location>
</feature>
<dbReference type="RefSeq" id="WP_378971998.1">
    <property type="nucleotide sequence ID" value="NZ_JBHTBJ010000018.1"/>
</dbReference>
<dbReference type="Pfam" id="PF07690">
    <property type="entry name" value="MFS_1"/>
    <property type="match status" value="1"/>
</dbReference>
<feature type="transmembrane region" description="Helical" evidence="6">
    <location>
        <begin position="296"/>
        <end position="317"/>
    </location>
</feature>
<name>A0ABW2HW99_9ACTN</name>
<feature type="transmembrane region" description="Helical" evidence="6">
    <location>
        <begin position="78"/>
        <end position="97"/>
    </location>
</feature>
<evidence type="ECO:0000259" key="7">
    <source>
        <dbReference type="PROSITE" id="PS50850"/>
    </source>
</evidence>
<proteinExistence type="predicted"/>